<dbReference type="EMBL" id="FRAG01000017">
    <property type="protein sequence ID" value="SHJ95635.1"/>
    <property type="molecule type" value="Genomic_DNA"/>
</dbReference>
<keyword evidence="12" id="KW-1185">Reference proteome</keyword>
<evidence type="ECO:0000256" key="7">
    <source>
        <dbReference type="ARBA" id="ARBA00023264"/>
    </source>
</evidence>
<dbReference type="HAMAP" id="MF_00019">
    <property type="entry name" value="PlsX"/>
    <property type="match status" value="1"/>
</dbReference>
<evidence type="ECO:0000256" key="5">
    <source>
        <dbReference type="ARBA" id="ARBA00023098"/>
    </source>
</evidence>
<dbReference type="PIRSF" id="PIRSF002465">
    <property type="entry name" value="Phsphlp_syn_PlsX"/>
    <property type="match status" value="1"/>
</dbReference>
<name>A0A1M6NIS4_PARC5</name>
<evidence type="ECO:0000256" key="1">
    <source>
        <dbReference type="ARBA" id="ARBA00001232"/>
    </source>
</evidence>
<keyword evidence="11" id="KW-0012">Acyltransferase</keyword>
<keyword evidence="4 10" id="KW-0808">Transferase</keyword>
<dbReference type="GO" id="GO:0043811">
    <property type="term" value="F:phosphate:acyl-[acyl carrier protein] acyltransferase activity"/>
    <property type="evidence" value="ECO:0007669"/>
    <property type="project" value="UniProtKB-UniRule"/>
</dbReference>
<gene>
    <name evidence="10" type="primary">plsX</name>
    <name evidence="11" type="ORF">SAMN02745912_01743</name>
</gene>
<evidence type="ECO:0000256" key="10">
    <source>
        <dbReference type="HAMAP-Rule" id="MF_00019"/>
    </source>
</evidence>
<evidence type="ECO:0000256" key="6">
    <source>
        <dbReference type="ARBA" id="ARBA00023209"/>
    </source>
</evidence>
<keyword evidence="6 10" id="KW-0594">Phospholipid biosynthesis</keyword>
<dbReference type="GO" id="GO:0006633">
    <property type="term" value="P:fatty acid biosynthetic process"/>
    <property type="evidence" value="ECO:0007669"/>
    <property type="project" value="UniProtKB-UniRule"/>
</dbReference>
<evidence type="ECO:0000313" key="12">
    <source>
        <dbReference type="Proteomes" id="UP000184465"/>
    </source>
</evidence>
<evidence type="ECO:0000313" key="11">
    <source>
        <dbReference type="EMBL" id="SHJ95635.1"/>
    </source>
</evidence>
<evidence type="ECO:0000256" key="2">
    <source>
        <dbReference type="ARBA" id="ARBA00022490"/>
    </source>
</evidence>
<organism evidence="11 12">
    <name type="scientific">Paramaledivibacter caminithermalis (strain DSM 15212 / CIP 107654 / DViRD3)</name>
    <name type="common">Clostridium caminithermale</name>
    <dbReference type="NCBI Taxonomy" id="1121301"/>
    <lineage>
        <taxon>Bacteria</taxon>
        <taxon>Bacillati</taxon>
        <taxon>Bacillota</taxon>
        <taxon>Clostridia</taxon>
        <taxon>Peptostreptococcales</taxon>
        <taxon>Caminicellaceae</taxon>
        <taxon>Paramaledivibacter</taxon>
    </lineage>
</organism>
<keyword evidence="3 10" id="KW-0444">Lipid biosynthesis</keyword>
<keyword evidence="7 10" id="KW-1208">Phospholipid metabolism</keyword>
<evidence type="ECO:0000256" key="9">
    <source>
        <dbReference type="ARBA" id="ARBA00046608"/>
    </source>
</evidence>
<dbReference type="PANTHER" id="PTHR30100:SF1">
    <property type="entry name" value="PHOSPHATE ACYLTRANSFERASE"/>
    <property type="match status" value="1"/>
</dbReference>
<dbReference type="GO" id="GO:0005737">
    <property type="term" value="C:cytoplasm"/>
    <property type="evidence" value="ECO:0007669"/>
    <property type="project" value="UniProtKB-SubCell"/>
</dbReference>
<protein>
    <recommendedName>
        <fullName evidence="8 10">Phosphate acyltransferase</fullName>
        <ecNumber evidence="8 10">2.3.1.274</ecNumber>
    </recommendedName>
    <alternativeName>
        <fullName evidence="10">Acyl-ACP phosphotransacylase</fullName>
    </alternativeName>
    <alternativeName>
        <fullName evidence="10">Acyl-[acyl-carrier-protein]--phosphate acyltransferase</fullName>
    </alternativeName>
    <alternativeName>
        <fullName evidence="10">Phosphate-acyl-ACP acyltransferase</fullName>
    </alternativeName>
</protein>
<dbReference type="Gene3D" id="3.40.718.10">
    <property type="entry name" value="Isopropylmalate Dehydrogenase"/>
    <property type="match status" value="1"/>
</dbReference>
<comment type="subunit">
    <text evidence="9 10">Homodimer. Probably interacts with PlsY.</text>
</comment>
<keyword evidence="5 10" id="KW-0443">Lipid metabolism</keyword>
<evidence type="ECO:0000256" key="4">
    <source>
        <dbReference type="ARBA" id="ARBA00022679"/>
    </source>
</evidence>
<accession>A0A1M6NIS4</accession>
<dbReference type="EC" id="2.3.1.274" evidence="8 10"/>
<comment type="function">
    <text evidence="10">Catalyzes the reversible formation of acyl-phosphate (acyl-PO(4)) from acyl-[acyl-carrier-protein] (acyl-ACP). This enzyme utilizes acyl-ACP as fatty acyl donor, but not acyl-CoA.</text>
</comment>
<dbReference type="RefSeq" id="WP_073148974.1">
    <property type="nucleotide sequence ID" value="NZ_FRAG01000017.1"/>
</dbReference>
<dbReference type="GO" id="GO:0008654">
    <property type="term" value="P:phospholipid biosynthetic process"/>
    <property type="evidence" value="ECO:0007669"/>
    <property type="project" value="UniProtKB-KW"/>
</dbReference>
<dbReference type="AlphaFoldDB" id="A0A1M6NIS4"/>
<comment type="subcellular location">
    <subcellularLocation>
        <location evidence="10">Cytoplasm</location>
    </subcellularLocation>
    <text evidence="10">Associated with the membrane possibly through PlsY.</text>
</comment>
<dbReference type="Pfam" id="PF02504">
    <property type="entry name" value="FA_synthesis"/>
    <property type="match status" value="1"/>
</dbReference>
<keyword evidence="2 10" id="KW-0963">Cytoplasm</keyword>
<proteinExistence type="inferred from homology"/>
<dbReference type="InterPro" id="IPR012281">
    <property type="entry name" value="Phospholipid_synth_PlsX-like"/>
</dbReference>
<comment type="similarity">
    <text evidence="10">Belongs to the PlsX family.</text>
</comment>
<reference evidence="11 12" key="1">
    <citation type="submission" date="2016-11" db="EMBL/GenBank/DDBJ databases">
        <authorList>
            <person name="Jaros S."/>
            <person name="Januszkiewicz K."/>
            <person name="Wedrychowicz H."/>
        </authorList>
    </citation>
    <scope>NUCLEOTIDE SEQUENCE [LARGE SCALE GENOMIC DNA]</scope>
    <source>
        <strain evidence="11 12">DSM 15212</strain>
    </source>
</reference>
<evidence type="ECO:0000256" key="3">
    <source>
        <dbReference type="ARBA" id="ARBA00022516"/>
    </source>
</evidence>
<dbReference type="PANTHER" id="PTHR30100">
    <property type="entry name" value="FATTY ACID/PHOSPHOLIPID SYNTHESIS PROTEIN PLSX"/>
    <property type="match status" value="1"/>
</dbReference>
<comment type="pathway">
    <text evidence="10">Lipid metabolism; phospholipid metabolism.</text>
</comment>
<dbReference type="NCBIfam" id="TIGR00182">
    <property type="entry name" value="plsX"/>
    <property type="match status" value="1"/>
</dbReference>
<dbReference type="OrthoDB" id="9806408at2"/>
<dbReference type="Proteomes" id="UP000184465">
    <property type="component" value="Unassembled WGS sequence"/>
</dbReference>
<dbReference type="InterPro" id="IPR003664">
    <property type="entry name" value="FA_synthesis"/>
</dbReference>
<sequence>MRIAIDVMGGDNAPHAIILGSLQALNEIESEILLVGKEEIIKNQLEKNTKDFKRIHIINADEIISNDDKAVQAIRKKKNSSMAVGFDLLRKNEVDAFVSAGNTGALLAGSLLRIGRIKGIDRPALAPIYPTKKGFSILIDAGANADCKPRNLLEFGIMGSIYLENVLNIKTPKVGLVNIGTEEGKGNKLVAQAYELMRNSNLNFYGNLEARNVPDGIVDVIVCDGFVGNVILKLTEGVAMNLASILKDIFTRNFISKIGALILKDGLRDFKSRLDYTEYGGAPLLGVKKPVIKAHGSSNEKAIKNAIKYSEIFIKKGVIKKIEENIRGADNIE</sequence>
<comment type="catalytic activity">
    <reaction evidence="1 10">
        <text>a fatty acyl-[ACP] + phosphate = an acyl phosphate + holo-[ACP]</text>
        <dbReference type="Rhea" id="RHEA:42292"/>
        <dbReference type="Rhea" id="RHEA-COMP:9685"/>
        <dbReference type="Rhea" id="RHEA-COMP:14125"/>
        <dbReference type="ChEBI" id="CHEBI:43474"/>
        <dbReference type="ChEBI" id="CHEBI:59918"/>
        <dbReference type="ChEBI" id="CHEBI:64479"/>
        <dbReference type="ChEBI" id="CHEBI:138651"/>
        <dbReference type="EC" id="2.3.1.274"/>
    </reaction>
</comment>
<evidence type="ECO:0000256" key="8">
    <source>
        <dbReference type="ARBA" id="ARBA00024069"/>
    </source>
</evidence>
<dbReference type="SUPFAM" id="SSF53659">
    <property type="entry name" value="Isocitrate/Isopropylmalate dehydrogenase-like"/>
    <property type="match status" value="1"/>
</dbReference>
<dbReference type="UniPathway" id="UPA00085"/>
<dbReference type="STRING" id="1121301.SAMN02745912_01743"/>